<feature type="signal peptide" evidence="1">
    <location>
        <begin position="1"/>
        <end position="18"/>
    </location>
</feature>
<evidence type="ECO:0000313" key="5">
    <source>
        <dbReference type="Proteomes" id="UP001174909"/>
    </source>
</evidence>
<organism evidence="4 5">
    <name type="scientific">Geodia barretti</name>
    <name type="common">Barrett's horny sponge</name>
    <dbReference type="NCBI Taxonomy" id="519541"/>
    <lineage>
        <taxon>Eukaryota</taxon>
        <taxon>Metazoa</taxon>
        <taxon>Porifera</taxon>
        <taxon>Demospongiae</taxon>
        <taxon>Heteroscleromorpha</taxon>
        <taxon>Tetractinellida</taxon>
        <taxon>Astrophorina</taxon>
        <taxon>Geodiidae</taxon>
        <taxon>Geodia</taxon>
    </lineage>
</organism>
<dbReference type="InterPro" id="IPR013783">
    <property type="entry name" value="Ig-like_fold"/>
</dbReference>
<sequence length="270" mass="28849">MRLVSLLSLLWSLVEVHSQTFPYVSFNGQTLANHSYVDLSLVGNHSSGSDSVQCHTDVNTCCTPVWGGYRGDWYFPNGTRLPFHGNTGIYKTRGGQKVGLSRNRDTSPTGIYRCDIPTYAVHDNTDISVRDTVYVALYTDSGGDITISGDVTFDSDQLTLTCISTGGPATTATWTRDSTTVTQGTQTVFNDPVTAQYIHTLTVTTAGEYTCTVSNPKPSSASSTIFVAGALPPTGVTAVRGPTSITVTWTPPSPLGDTTGYRISFTTGSD</sequence>
<accession>A0AA35WYT5</accession>
<proteinExistence type="predicted"/>
<feature type="domain" description="Fibronectin type-III" evidence="3">
    <location>
        <begin position="229"/>
        <end position="270"/>
    </location>
</feature>
<feature type="non-terminal residue" evidence="4">
    <location>
        <position position="1"/>
    </location>
</feature>
<evidence type="ECO:0000259" key="2">
    <source>
        <dbReference type="PROSITE" id="PS50835"/>
    </source>
</evidence>
<feature type="domain" description="Ig-like" evidence="2">
    <location>
        <begin position="117"/>
        <end position="228"/>
    </location>
</feature>
<feature type="chain" id="PRO_5041335074" evidence="1">
    <location>
        <begin position="19"/>
        <end position="270"/>
    </location>
</feature>
<dbReference type="PROSITE" id="PS50853">
    <property type="entry name" value="FN3"/>
    <property type="match status" value="1"/>
</dbReference>
<dbReference type="CDD" id="cd00096">
    <property type="entry name" value="Ig"/>
    <property type="match status" value="1"/>
</dbReference>
<dbReference type="InterPro" id="IPR003961">
    <property type="entry name" value="FN3_dom"/>
</dbReference>
<dbReference type="InterPro" id="IPR036179">
    <property type="entry name" value="Ig-like_dom_sf"/>
</dbReference>
<dbReference type="Gene3D" id="2.60.40.10">
    <property type="entry name" value="Immunoglobulins"/>
    <property type="match status" value="2"/>
</dbReference>
<reference evidence="4" key="1">
    <citation type="submission" date="2023-03" db="EMBL/GenBank/DDBJ databases">
        <authorList>
            <person name="Steffen K."/>
            <person name="Cardenas P."/>
        </authorList>
    </citation>
    <scope>NUCLEOTIDE SEQUENCE</scope>
</reference>
<name>A0AA35WYT5_GEOBA</name>
<keyword evidence="1" id="KW-0732">Signal</keyword>
<dbReference type="Pfam" id="PF13927">
    <property type="entry name" value="Ig_3"/>
    <property type="match status" value="1"/>
</dbReference>
<evidence type="ECO:0000259" key="3">
    <source>
        <dbReference type="PROSITE" id="PS50853"/>
    </source>
</evidence>
<evidence type="ECO:0000256" key="1">
    <source>
        <dbReference type="SAM" id="SignalP"/>
    </source>
</evidence>
<protein>
    <submittedName>
        <fullName evidence="4">Hemicentin-1</fullName>
    </submittedName>
</protein>
<dbReference type="SUPFAM" id="SSF48726">
    <property type="entry name" value="Immunoglobulin"/>
    <property type="match status" value="1"/>
</dbReference>
<keyword evidence="5" id="KW-1185">Reference proteome</keyword>
<dbReference type="InterPro" id="IPR036116">
    <property type="entry name" value="FN3_sf"/>
</dbReference>
<gene>
    <name evidence="4" type="ORF">GBAR_LOCUS17986</name>
</gene>
<dbReference type="PROSITE" id="PS50835">
    <property type="entry name" value="IG_LIKE"/>
    <property type="match status" value="1"/>
</dbReference>
<dbReference type="Proteomes" id="UP001174909">
    <property type="component" value="Unassembled WGS sequence"/>
</dbReference>
<evidence type="ECO:0000313" key="4">
    <source>
        <dbReference type="EMBL" id="CAI8031720.1"/>
    </source>
</evidence>
<dbReference type="SUPFAM" id="SSF49265">
    <property type="entry name" value="Fibronectin type III"/>
    <property type="match status" value="1"/>
</dbReference>
<dbReference type="AlphaFoldDB" id="A0AA35WYT5"/>
<dbReference type="EMBL" id="CASHTH010002558">
    <property type="protein sequence ID" value="CAI8031720.1"/>
    <property type="molecule type" value="Genomic_DNA"/>
</dbReference>
<dbReference type="InterPro" id="IPR007110">
    <property type="entry name" value="Ig-like_dom"/>
</dbReference>
<comment type="caution">
    <text evidence="4">The sequence shown here is derived from an EMBL/GenBank/DDBJ whole genome shotgun (WGS) entry which is preliminary data.</text>
</comment>